<name>A0A0P0RKE4_9BURK</name>
<dbReference type="Proteomes" id="UP000019146">
    <property type="component" value="Chromosome 2"/>
</dbReference>
<feature type="transmembrane region" description="Helical" evidence="1">
    <location>
        <begin position="273"/>
        <end position="292"/>
    </location>
</feature>
<feature type="transmembrane region" description="Helical" evidence="1">
    <location>
        <begin position="349"/>
        <end position="370"/>
    </location>
</feature>
<dbReference type="RefSeq" id="WP_035996435.1">
    <property type="nucleotide sequence ID" value="NZ_CP012747.1"/>
</dbReference>
<reference evidence="2 3" key="1">
    <citation type="journal article" date="2014" name="Genome Announc.">
        <title>Draft Genome Sequence of the Haloacid-Degrading Burkholderia caribensis Strain MBA4.</title>
        <authorList>
            <person name="Pan Y."/>
            <person name="Kong K.F."/>
            <person name="Tsang J.S."/>
        </authorList>
    </citation>
    <scope>NUCLEOTIDE SEQUENCE [LARGE SCALE GENOMIC DNA]</scope>
    <source>
        <strain evidence="2 3">MBA4</strain>
    </source>
</reference>
<organism evidence="2 3">
    <name type="scientific">Paraburkholderia caribensis MBA4</name>
    <dbReference type="NCBI Taxonomy" id="1323664"/>
    <lineage>
        <taxon>Bacteria</taxon>
        <taxon>Pseudomonadati</taxon>
        <taxon>Pseudomonadota</taxon>
        <taxon>Betaproteobacteria</taxon>
        <taxon>Burkholderiales</taxon>
        <taxon>Burkholderiaceae</taxon>
        <taxon>Paraburkholderia</taxon>
    </lineage>
</organism>
<feature type="transmembrane region" description="Helical" evidence="1">
    <location>
        <begin position="241"/>
        <end position="261"/>
    </location>
</feature>
<evidence type="ECO:0000313" key="2">
    <source>
        <dbReference type="EMBL" id="ALL69318.1"/>
    </source>
</evidence>
<evidence type="ECO:0000256" key="1">
    <source>
        <dbReference type="SAM" id="Phobius"/>
    </source>
</evidence>
<sequence>MRARMFTQIGREAVSALGRELAAWKPTPERALFGVEAVISVVLSVALAHLLHLPYTWWAAISGFAVMQTRFSASAQRALHRVLGTILGGLLGTLLGPVIGDRPWLFVPVLGVIGAICVYRGNGSSASYAWVLGGITWVLVTFEAHKLIAFGPTASFAMLRVAEVCVGTFACLLVSGAFHVVISWYERRRPASKVVAAAAATANAPPPTFETLRHARMVLGVQAGIAVAILAALTVTLDLPGFAQALVTTIAVMILPPTSIVVRSQKPVADKMVQRMVGCLIAGAVGIALLPLMQGQVVPSLLALAAGVWAGCHVQTGKQGASYIGRQFTIAFIMVFVQDHAWSADPHAAMMRLAGIVTGIAILTCVMLLASRLSFLPVSEEATP</sequence>
<keyword evidence="1" id="KW-1133">Transmembrane helix</keyword>
<gene>
    <name evidence="2" type="ORF">K788_0007287</name>
</gene>
<dbReference type="Pfam" id="PF04632">
    <property type="entry name" value="FUSC"/>
    <property type="match status" value="1"/>
</dbReference>
<evidence type="ECO:0000313" key="3">
    <source>
        <dbReference type="Proteomes" id="UP000019146"/>
    </source>
</evidence>
<feature type="transmembrane region" description="Helical" evidence="1">
    <location>
        <begin position="78"/>
        <end position="98"/>
    </location>
</feature>
<proteinExistence type="predicted"/>
<feature type="transmembrane region" description="Helical" evidence="1">
    <location>
        <begin position="104"/>
        <end position="121"/>
    </location>
</feature>
<dbReference type="GO" id="GO:0005886">
    <property type="term" value="C:plasma membrane"/>
    <property type="evidence" value="ECO:0007669"/>
    <property type="project" value="InterPro"/>
</dbReference>
<feature type="transmembrane region" description="Helical" evidence="1">
    <location>
        <begin position="128"/>
        <end position="149"/>
    </location>
</feature>
<accession>A0A0P0RKE4</accession>
<dbReference type="InterPro" id="IPR006726">
    <property type="entry name" value="PHBA_efflux_AaeB/fusaric-R"/>
</dbReference>
<dbReference type="KEGG" id="bcai:K788_0007287"/>
<protein>
    <submittedName>
        <fullName evidence="2">Fusaric acid resistance protein family</fullName>
    </submittedName>
</protein>
<keyword evidence="1" id="KW-0812">Transmembrane</keyword>
<keyword evidence="1" id="KW-0472">Membrane</keyword>
<feature type="transmembrane region" description="Helical" evidence="1">
    <location>
        <begin position="161"/>
        <end position="185"/>
    </location>
</feature>
<dbReference type="GO" id="GO:0022857">
    <property type="term" value="F:transmembrane transporter activity"/>
    <property type="evidence" value="ECO:0007669"/>
    <property type="project" value="InterPro"/>
</dbReference>
<dbReference type="EMBL" id="CP012747">
    <property type="protein sequence ID" value="ALL69318.1"/>
    <property type="molecule type" value="Genomic_DNA"/>
</dbReference>
<feature type="transmembrane region" description="Helical" evidence="1">
    <location>
        <begin position="217"/>
        <end position="235"/>
    </location>
</feature>
<dbReference type="GeneID" id="69972895"/>
<dbReference type="AlphaFoldDB" id="A0A0P0RKE4"/>